<dbReference type="PANTHER" id="PTHR35317:SF35">
    <property type="entry name" value="DUF4219 DOMAIN-CONTAINING PROTEIN"/>
    <property type="match status" value="1"/>
</dbReference>
<evidence type="ECO:0000313" key="1">
    <source>
        <dbReference type="EMBL" id="KYP52817.1"/>
    </source>
</evidence>
<evidence type="ECO:0008006" key="3">
    <source>
        <dbReference type="Google" id="ProtNLM"/>
    </source>
</evidence>
<name>A0A151SDF2_CAJCA</name>
<dbReference type="OMA" id="ANEVWNT"/>
<accession>A0A151SDF2</accession>
<keyword evidence="2" id="KW-1185">Reference proteome</keyword>
<reference evidence="1" key="1">
    <citation type="journal article" date="2012" name="Nat. Biotechnol.">
        <title>Draft genome sequence of pigeonpea (Cajanus cajan), an orphan legume crop of resource-poor farmers.</title>
        <authorList>
            <person name="Varshney R.K."/>
            <person name="Chen W."/>
            <person name="Li Y."/>
            <person name="Bharti A.K."/>
            <person name="Saxena R.K."/>
            <person name="Schlueter J.A."/>
            <person name="Donoghue M.T."/>
            <person name="Azam S."/>
            <person name="Fan G."/>
            <person name="Whaley A.M."/>
            <person name="Farmer A.D."/>
            <person name="Sheridan J."/>
            <person name="Iwata A."/>
            <person name="Tuteja R."/>
            <person name="Penmetsa R.V."/>
            <person name="Wu W."/>
            <person name="Upadhyaya H.D."/>
            <person name="Yang S.P."/>
            <person name="Shah T."/>
            <person name="Saxena K.B."/>
            <person name="Michael T."/>
            <person name="McCombie W.R."/>
            <person name="Yang B."/>
            <person name="Zhang G."/>
            <person name="Yang H."/>
            <person name="Wang J."/>
            <person name="Spillane C."/>
            <person name="Cook D.R."/>
            <person name="May G.D."/>
            <person name="Xu X."/>
            <person name="Jackson S.A."/>
        </authorList>
    </citation>
    <scope>NUCLEOTIDE SEQUENCE [LARGE SCALE GENOMIC DNA]</scope>
</reference>
<dbReference type="Gramene" id="C.cajan_25302.t">
    <property type="protein sequence ID" value="C.cajan_25302.t.cds1"/>
    <property type="gene ID" value="C.cajan_25302"/>
</dbReference>
<evidence type="ECO:0000313" key="2">
    <source>
        <dbReference type="Proteomes" id="UP000075243"/>
    </source>
</evidence>
<sequence length="118" mass="13898">MGTISANEVWNTIQEEFQGSDEVHNFKLHSLRCEFELIKMKKFESIKDYYSIVKEIVSHMRAYEKNIFDKKIVEKILILITSKYDAIATGIEQTNDLSTLSVRQLMSSLETYEQRLKR</sequence>
<gene>
    <name evidence="1" type="ORF">KK1_025352</name>
</gene>
<dbReference type="AlphaFoldDB" id="A0A151SDF2"/>
<dbReference type="EMBL" id="KQ483420">
    <property type="protein sequence ID" value="KYP52817.1"/>
    <property type="molecule type" value="Genomic_DNA"/>
</dbReference>
<dbReference type="Pfam" id="PF14223">
    <property type="entry name" value="Retrotran_gag_2"/>
    <property type="match status" value="1"/>
</dbReference>
<organism evidence="1 2">
    <name type="scientific">Cajanus cajan</name>
    <name type="common">Pigeon pea</name>
    <name type="synonym">Cajanus indicus</name>
    <dbReference type="NCBI Taxonomy" id="3821"/>
    <lineage>
        <taxon>Eukaryota</taxon>
        <taxon>Viridiplantae</taxon>
        <taxon>Streptophyta</taxon>
        <taxon>Embryophyta</taxon>
        <taxon>Tracheophyta</taxon>
        <taxon>Spermatophyta</taxon>
        <taxon>Magnoliopsida</taxon>
        <taxon>eudicotyledons</taxon>
        <taxon>Gunneridae</taxon>
        <taxon>Pentapetalae</taxon>
        <taxon>rosids</taxon>
        <taxon>fabids</taxon>
        <taxon>Fabales</taxon>
        <taxon>Fabaceae</taxon>
        <taxon>Papilionoideae</taxon>
        <taxon>50 kb inversion clade</taxon>
        <taxon>NPAAA clade</taxon>
        <taxon>indigoferoid/millettioid clade</taxon>
        <taxon>Phaseoleae</taxon>
        <taxon>Cajanus</taxon>
    </lineage>
</organism>
<dbReference type="PANTHER" id="PTHR35317">
    <property type="entry name" value="OS04G0629600 PROTEIN"/>
    <property type="match status" value="1"/>
</dbReference>
<protein>
    <recommendedName>
        <fullName evidence="3">Retrovirus-related Pol polyprotein from transposon TNT 1-94</fullName>
    </recommendedName>
</protein>
<proteinExistence type="predicted"/>
<dbReference type="Proteomes" id="UP000075243">
    <property type="component" value="Unassembled WGS sequence"/>
</dbReference>